<keyword evidence="1" id="KW-1133">Transmembrane helix</keyword>
<feature type="transmembrane region" description="Helical" evidence="1">
    <location>
        <begin position="72"/>
        <end position="92"/>
    </location>
</feature>
<protein>
    <submittedName>
        <fullName evidence="2">Uncharacterized protein</fullName>
    </submittedName>
</protein>
<proteinExistence type="predicted"/>
<reference evidence="2" key="1">
    <citation type="submission" date="2025-08" db="UniProtKB">
        <authorList>
            <consortium name="Ensembl"/>
        </authorList>
    </citation>
    <scope>IDENTIFICATION</scope>
</reference>
<keyword evidence="3" id="KW-1185">Reference proteome</keyword>
<sequence length="231" mass="25180">MSFSVSRWQNGCSQRWLKTGSSDHLRSVPGNETSSSLTSCVNTAPSHLSEWTEGARAVQHIPVRGDLVMMDLRFPFTSLAIILGATLAISLANGTAQCKIKWLFGIPCDDVYGTLVNQIKAWQIQQSCLDAGEICSYELVSTGPHMITATHTSPKTKRVNDLQFLLEQSAVCKVTGEGTSESSKDPAENSTNFCSLQNLMDGSDLIEAEGYKRFTNKWICAGFENANCSVS</sequence>
<name>A0A3Q2ZB22_HIPCM</name>
<evidence type="ECO:0000256" key="1">
    <source>
        <dbReference type="SAM" id="Phobius"/>
    </source>
</evidence>
<keyword evidence="1" id="KW-0812">Transmembrane</keyword>
<dbReference type="OMA" id="QIKAWQI"/>
<keyword evidence="1" id="KW-0472">Membrane</keyword>
<accession>A0A3Q2ZB22</accession>
<dbReference type="Ensembl" id="ENSHCOT00000025038.1">
    <property type="protein sequence ID" value="ENSHCOP00000028170.1"/>
    <property type="gene ID" value="ENSHCOG00000020605.1"/>
</dbReference>
<dbReference type="GeneTree" id="ENSGT00940000170561"/>
<evidence type="ECO:0000313" key="2">
    <source>
        <dbReference type="Ensembl" id="ENSHCOP00000028170.1"/>
    </source>
</evidence>
<dbReference type="AlphaFoldDB" id="A0A3Q2ZB22"/>
<organism evidence="2 3">
    <name type="scientific">Hippocampus comes</name>
    <name type="common">Tiger tail seahorse</name>
    <dbReference type="NCBI Taxonomy" id="109280"/>
    <lineage>
        <taxon>Eukaryota</taxon>
        <taxon>Metazoa</taxon>
        <taxon>Chordata</taxon>
        <taxon>Craniata</taxon>
        <taxon>Vertebrata</taxon>
        <taxon>Euteleostomi</taxon>
        <taxon>Actinopterygii</taxon>
        <taxon>Neopterygii</taxon>
        <taxon>Teleostei</taxon>
        <taxon>Neoteleostei</taxon>
        <taxon>Acanthomorphata</taxon>
        <taxon>Syngnathiaria</taxon>
        <taxon>Syngnathiformes</taxon>
        <taxon>Syngnathoidei</taxon>
        <taxon>Syngnathidae</taxon>
        <taxon>Hippocampus</taxon>
    </lineage>
</organism>
<dbReference type="PANTHER" id="PTHR38564:SF2">
    <property type="entry name" value="WU:FC46H12 PRECURSOR"/>
    <property type="match status" value="1"/>
</dbReference>
<dbReference type="Proteomes" id="UP000264820">
    <property type="component" value="Unplaced"/>
</dbReference>
<dbReference type="PANTHER" id="PTHR38564">
    <property type="entry name" value="SI:CH73-250A16.5-RELATED"/>
    <property type="match status" value="1"/>
</dbReference>
<evidence type="ECO:0000313" key="3">
    <source>
        <dbReference type="Proteomes" id="UP000264820"/>
    </source>
</evidence>
<reference evidence="2" key="2">
    <citation type="submission" date="2025-09" db="UniProtKB">
        <authorList>
            <consortium name="Ensembl"/>
        </authorList>
    </citation>
    <scope>IDENTIFICATION</scope>
</reference>